<dbReference type="EMBL" id="NFDE01000042">
    <property type="protein sequence ID" value="OTX90469.1"/>
    <property type="molecule type" value="Genomic_DNA"/>
</dbReference>
<dbReference type="InterPro" id="IPR000182">
    <property type="entry name" value="GNAT_dom"/>
</dbReference>
<gene>
    <name evidence="4" type="ORF">BK730_08380</name>
</gene>
<keyword evidence="1 4" id="KW-0808">Transferase</keyword>
<protein>
    <submittedName>
        <fullName evidence="4">GNAT family N-acetyltransferase</fullName>
    </submittedName>
</protein>
<evidence type="ECO:0000313" key="5">
    <source>
        <dbReference type="Proteomes" id="UP000194945"/>
    </source>
</evidence>
<keyword evidence="2" id="KW-0012">Acyltransferase</keyword>
<evidence type="ECO:0000259" key="3">
    <source>
        <dbReference type="PROSITE" id="PS51186"/>
    </source>
</evidence>
<dbReference type="RefSeq" id="WP_088092422.1">
    <property type="nucleotide sequence ID" value="NZ_JARMNH010000053.1"/>
</dbReference>
<comment type="caution">
    <text evidence="4">The sequence shown here is derived from an EMBL/GenBank/DDBJ whole genome shotgun (WGS) entry which is preliminary data.</text>
</comment>
<sequence>MERNTVKEYTIRIATENESDSIITLLKEVAQWLQHKEVDQWQYLLGREATAEILEGIREQYTYVVMKEDEIIGTVTVSPKQSEWDERIFGKEKVFDSLYIHRFAVKRKYKGNGIGEGILQWVYENVQHDKEYLKLDCVGHNRTLNDFYKKNSFEYVGSTDGLSKFQKRRGQVNESNSY</sequence>
<dbReference type="Pfam" id="PF00583">
    <property type="entry name" value="Acetyltransf_1"/>
    <property type="match status" value="1"/>
</dbReference>
<name>A0A242ZE44_9BACI</name>
<dbReference type="Gene3D" id="3.40.630.30">
    <property type="match status" value="1"/>
</dbReference>
<accession>A0A242ZE44</accession>
<evidence type="ECO:0000256" key="2">
    <source>
        <dbReference type="ARBA" id="ARBA00023315"/>
    </source>
</evidence>
<evidence type="ECO:0000313" key="4">
    <source>
        <dbReference type="EMBL" id="OTX90469.1"/>
    </source>
</evidence>
<dbReference type="Proteomes" id="UP000194945">
    <property type="component" value="Unassembled WGS sequence"/>
</dbReference>
<feature type="domain" description="N-acetyltransferase" evidence="3">
    <location>
        <begin position="9"/>
        <end position="178"/>
    </location>
</feature>
<dbReference type="PROSITE" id="PS51186">
    <property type="entry name" value="GNAT"/>
    <property type="match status" value="1"/>
</dbReference>
<dbReference type="AlphaFoldDB" id="A0A242ZE44"/>
<evidence type="ECO:0000256" key="1">
    <source>
        <dbReference type="ARBA" id="ARBA00022679"/>
    </source>
</evidence>
<dbReference type="SUPFAM" id="SSF55729">
    <property type="entry name" value="Acyl-CoA N-acyltransferases (Nat)"/>
    <property type="match status" value="1"/>
</dbReference>
<dbReference type="InterPro" id="IPR016181">
    <property type="entry name" value="Acyl_CoA_acyltransferase"/>
</dbReference>
<reference evidence="4 5" key="1">
    <citation type="submission" date="2016-10" db="EMBL/GenBank/DDBJ databases">
        <title>Comparative genomics of Bacillus thuringiensis reveals a path to pathogens against multiple invertebrate hosts.</title>
        <authorList>
            <person name="Zheng J."/>
            <person name="Gao Q."/>
            <person name="Liu H."/>
            <person name="Peng D."/>
            <person name="Ruan L."/>
            <person name="Sun M."/>
        </authorList>
    </citation>
    <scope>NUCLEOTIDE SEQUENCE [LARGE SCALE GENOMIC DNA]</scope>
    <source>
        <strain evidence="4">BGSC 4BK1</strain>
    </source>
</reference>
<dbReference type="PANTHER" id="PTHR10545">
    <property type="entry name" value="DIAMINE N-ACETYLTRANSFERASE"/>
    <property type="match status" value="1"/>
</dbReference>
<dbReference type="PANTHER" id="PTHR10545:SF29">
    <property type="entry name" value="GH14572P-RELATED"/>
    <property type="match status" value="1"/>
</dbReference>
<proteinExistence type="predicted"/>
<dbReference type="CDD" id="cd04301">
    <property type="entry name" value="NAT_SF"/>
    <property type="match status" value="1"/>
</dbReference>
<dbReference type="InterPro" id="IPR051016">
    <property type="entry name" value="Diverse_Substrate_AcTransf"/>
</dbReference>
<dbReference type="GO" id="GO:0008080">
    <property type="term" value="F:N-acetyltransferase activity"/>
    <property type="evidence" value="ECO:0007669"/>
    <property type="project" value="TreeGrafter"/>
</dbReference>
<organism evidence="4 5">
    <name type="scientific">Bacillus wiedmannii</name>
    <dbReference type="NCBI Taxonomy" id="1890302"/>
    <lineage>
        <taxon>Bacteria</taxon>
        <taxon>Bacillati</taxon>
        <taxon>Bacillota</taxon>
        <taxon>Bacilli</taxon>
        <taxon>Bacillales</taxon>
        <taxon>Bacillaceae</taxon>
        <taxon>Bacillus</taxon>
        <taxon>Bacillus cereus group</taxon>
    </lineage>
</organism>